<gene>
    <name evidence="9" type="ORF">M409DRAFT_38006</name>
</gene>
<protein>
    <recommendedName>
        <fullName evidence="8">FAD-binding domain-containing protein</fullName>
    </recommendedName>
</protein>
<name>A0A6A6BZK6_ZASCE</name>
<dbReference type="GO" id="GO:0071949">
    <property type="term" value="F:FAD binding"/>
    <property type="evidence" value="ECO:0007669"/>
    <property type="project" value="InterPro"/>
</dbReference>
<comment type="cofactor">
    <cofactor evidence="1">
        <name>FAD</name>
        <dbReference type="ChEBI" id="CHEBI:57692"/>
    </cofactor>
</comment>
<dbReference type="InterPro" id="IPR002938">
    <property type="entry name" value="FAD-bd"/>
</dbReference>
<organism evidence="9 10">
    <name type="scientific">Zasmidium cellare ATCC 36951</name>
    <dbReference type="NCBI Taxonomy" id="1080233"/>
    <lineage>
        <taxon>Eukaryota</taxon>
        <taxon>Fungi</taxon>
        <taxon>Dikarya</taxon>
        <taxon>Ascomycota</taxon>
        <taxon>Pezizomycotina</taxon>
        <taxon>Dothideomycetes</taxon>
        <taxon>Dothideomycetidae</taxon>
        <taxon>Mycosphaerellales</taxon>
        <taxon>Mycosphaerellaceae</taxon>
        <taxon>Zasmidium</taxon>
    </lineage>
</organism>
<dbReference type="OrthoDB" id="16820at2759"/>
<feature type="domain" description="FAD-binding" evidence="8">
    <location>
        <begin position="59"/>
        <end position="231"/>
    </location>
</feature>
<dbReference type="PANTHER" id="PTHR13789:SF315">
    <property type="entry name" value="FAD-DEPENDENT MONOOXYGENASE MDPD"/>
    <property type="match status" value="1"/>
</dbReference>
<dbReference type="Proteomes" id="UP000799537">
    <property type="component" value="Unassembled WGS sequence"/>
</dbReference>
<dbReference type="Pfam" id="PF01494">
    <property type="entry name" value="FAD_binding_3"/>
    <property type="match status" value="1"/>
</dbReference>
<sequence length="527" mass="58833">MPSIDTQTRTQGNNLDSQSTHQSTAPSHGQENGHTANGHRSTSKDDASDVKRYPSTGISVLIVGAGMGGMLCALESWRKGHDVQVLERSPSPVYTGDNITIQPSALSILRHWPRLCKQIEYEQYDCWMSYYRHTGEHIYGPSPPVFNDPENLVGRRGPHVGFMQSRIKMYKALIQQAERSKIDIRWGQRVVDFYEIDCIRVSVGGVVLENGERMEADVVVAADGIKTKSNKLIRGHDVQPRESGLAVYRTAYSSELALLDPVVRERWNPAGLEHPIWEFWLGPGIHVVIAVMDDIVCLGLTHKDDGSATESWNPNVDPEELLKTMEREAPGWHPAVSAILRTAPKGSIIHWKLMWRDLSDTWTSSGGRVVQVGDSAHSFLPSSGNGASQAIEDAITLATCLQLGGKSCVSNATKVYNLLRYPRVSCAQKMAFVNSQIKHATDWDAIAENPKQIRTRFPRWIWSHDPEDYAYAKFGQALHHLLSGGNTDFQNTNFPSGHKFRRWTIDEVREEMAAGVDIEQALDGDWS</sequence>
<dbReference type="InterPro" id="IPR050493">
    <property type="entry name" value="FAD-dep_Monooxygenase_BioMet"/>
</dbReference>
<dbReference type="RefSeq" id="XP_033659878.1">
    <property type="nucleotide sequence ID" value="XM_033810843.1"/>
</dbReference>
<feature type="region of interest" description="Disordered" evidence="7">
    <location>
        <begin position="1"/>
        <end position="51"/>
    </location>
</feature>
<feature type="compositionally biased region" description="Basic and acidic residues" evidence="7">
    <location>
        <begin position="42"/>
        <end position="51"/>
    </location>
</feature>
<feature type="compositionally biased region" description="Polar residues" evidence="7">
    <location>
        <begin position="1"/>
        <end position="40"/>
    </location>
</feature>
<evidence type="ECO:0000313" key="9">
    <source>
        <dbReference type="EMBL" id="KAF2158989.1"/>
    </source>
</evidence>
<keyword evidence="5" id="KW-0560">Oxidoreductase</keyword>
<evidence type="ECO:0000259" key="8">
    <source>
        <dbReference type="Pfam" id="PF01494"/>
    </source>
</evidence>
<dbReference type="SUPFAM" id="SSF51905">
    <property type="entry name" value="FAD/NAD(P)-binding domain"/>
    <property type="match status" value="1"/>
</dbReference>
<evidence type="ECO:0000256" key="2">
    <source>
        <dbReference type="ARBA" id="ARBA00007992"/>
    </source>
</evidence>
<proteinExistence type="inferred from homology"/>
<comment type="similarity">
    <text evidence="2">Belongs to the paxM FAD-dependent monooxygenase family.</text>
</comment>
<dbReference type="GO" id="GO:0004497">
    <property type="term" value="F:monooxygenase activity"/>
    <property type="evidence" value="ECO:0007669"/>
    <property type="project" value="UniProtKB-KW"/>
</dbReference>
<dbReference type="Gene3D" id="3.50.50.60">
    <property type="entry name" value="FAD/NAD(P)-binding domain"/>
    <property type="match status" value="1"/>
</dbReference>
<evidence type="ECO:0000256" key="7">
    <source>
        <dbReference type="SAM" id="MobiDB-lite"/>
    </source>
</evidence>
<evidence type="ECO:0000256" key="4">
    <source>
        <dbReference type="ARBA" id="ARBA00022827"/>
    </source>
</evidence>
<evidence type="ECO:0000313" key="10">
    <source>
        <dbReference type="Proteomes" id="UP000799537"/>
    </source>
</evidence>
<accession>A0A6A6BZK6</accession>
<dbReference type="EMBL" id="ML993644">
    <property type="protein sequence ID" value="KAF2158989.1"/>
    <property type="molecule type" value="Genomic_DNA"/>
</dbReference>
<keyword evidence="3" id="KW-0285">Flavoprotein</keyword>
<dbReference type="GeneID" id="54564115"/>
<evidence type="ECO:0000256" key="6">
    <source>
        <dbReference type="ARBA" id="ARBA00023033"/>
    </source>
</evidence>
<keyword evidence="10" id="KW-1185">Reference proteome</keyword>
<reference evidence="9" key="1">
    <citation type="journal article" date="2020" name="Stud. Mycol.">
        <title>101 Dothideomycetes genomes: a test case for predicting lifestyles and emergence of pathogens.</title>
        <authorList>
            <person name="Haridas S."/>
            <person name="Albert R."/>
            <person name="Binder M."/>
            <person name="Bloem J."/>
            <person name="Labutti K."/>
            <person name="Salamov A."/>
            <person name="Andreopoulos B."/>
            <person name="Baker S."/>
            <person name="Barry K."/>
            <person name="Bills G."/>
            <person name="Bluhm B."/>
            <person name="Cannon C."/>
            <person name="Castanera R."/>
            <person name="Culley D."/>
            <person name="Daum C."/>
            <person name="Ezra D."/>
            <person name="Gonzalez J."/>
            <person name="Henrissat B."/>
            <person name="Kuo A."/>
            <person name="Liang C."/>
            <person name="Lipzen A."/>
            <person name="Lutzoni F."/>
            <person name="Magnuson J."/>
            <person name="Mondo S."/>
            <person name="Nolan M."/>
            <person name="Ohm R."/>
            <person name="Pangilinan J."/>
            <person name="Park H.-J."/>
            <person name="Ramirez L."/>
            <person name="Alfaro M."/>
            <person name="Sun H."/>
            <person name="Tritt A."/>
            <person name="Yoshinaga Y."/>
            <person name="Zwiers L.-H."/>
            <person name="Turgeon B."/>
            <person name="Goodwin S."/>
            <person name="Spatafora J."/>
            <person name="Crous P."/>
            <person name="Grigoriev I."/>
        </authorList>
    </citation>
    <scope>NUCLEOTIDE SEQUENCE</scope>
    <source>
        <strain evidence="9">ATCC 36951</strain>
    </source>
</reference>
<dbReference type="PRINTS" id="PR00420">
    <property type="entry name" value="RNGMNOXGNASE"/>
</dbReference>
<keyword evidence="6" id="KW-0503">Monooxygenase</keyword>
<evidence type="ECO:0000256" key="1">
    <source>
        <dbReference type="ARBA" id="ARBA00001974"/>
    </source>
</evidence>
<evidence type="ECO:0000256" key="3">
    <source>
        <dbReference type="ARBA" id="ARBA00022630"/>
    </source>
</evidence>
<dbReference type="AlphaFoldDB" id="A0A6A6BZK6"/>
<keyword evidence="4" id="KW-0274">FAD</keyword>
<evidence type="ECO:0000256" key="5">
    <source>
        <dbReference type="ARBA" id="ARBA00023002"/>
    </source>
</evidence>
<dbReference type="InterPro" id="IPR036188">
    <property type="entry name" value="FAD/NAD-bd_sf"/>
</dbReference>
<dbReference type="PANTHER" id="PTHR13789">
    <property type="entry name" value="MONOOXYGENASE"/>
    <property type="match status" value="1"/>
</dbReference>